<name>A0A9P0LGI3_ACAOB</name>
<dbReference type="Pfam" id="PF13843">
    <property type="entry name" value="DDE_Tnp_1_7"/>
    <property type="match status" value="1"/>
</dbReference>
<organism evidence="2 3">
    <name type="scientific">Acanthoscelides obtectus</name>
    <name type="common">Bean weevil</name>
    <name type="synonym">Bruchus obtectus</name>
    <dbReference type="NCBI Taxonomy" id="200917"/>
    <lineage>
        <taxon>Eukaryota</taxon>
        <taxon>Metazoa</taxon>
        <taxon>Ecdysozoa</taxon>
        <taxon>Arthropoda</taxon>
        <taxon>Hexapoda</taxon>
        <taxon>Insecta</taxon>
        <taxon>Pterygota</taxon>
        <taxon>Neoptera</taxon>
        <taxon>Endopterygota</taxon>
        <taxon>Coleoptera</taxon>
        <taxon>Polyphaga</taxon>
        <taxon>Cucujiformia</taxon>
        <taxon>Chrysomeloidea</taxon>
        <taxon>Chrysomelidae</taxon>
        <taxon>Bruchinae</taxon>
        <taxon>Bruchini</taxon>
        <taxon>Acanthoscelides</taxon>
    </lineage>
</organism>
<proteinExistence type="predicted"/>
<dbReference type="PANTHER" id="PTHR47272:SF1">
    <property type="entry name" value="PIGGYBAC TRANSPOSABLE ELEMENT-DERIVED PROTEIN 3-LIKE"/>
    <property type="match status" value="1"/>
</dbReference>
<evidence type="ECO:0000313" key="2">
    <source>
        <dbReference type="EMBL" id="CAH1995432.1"/>
    </source>
</evidence>
<dbReference type="OrthoDB" id="6778643at2759"/>
<dbReference type="EMBL" id="CAKOFQ010007228">
    <property type="protein sequence ID" value="CAH1995432.1"/>
    <property type="molecule type" value="Genomic_DNA"/>
</dbReference>
<comment type="caution">
    <text evidence="2">The sequence shown here is derived from an EMBL/GenBank/DDBJ whole genome shotgun (WGS) entry which is preliminary data.</text>
</comment>
<protein>
    <recommendedName>
        <fullName evidence="1">PiggyBac transposable element-derived protein domain-containing protein</fullName>
    </recommendedName>
</protein>
<evidence type="ECO:0000259" key="1">
    <source>
        <dbReference type="Pfam" id="PF13843"/>
    </source>
</evidence>
<gene>
    <name evidence="2" type="ORF">ACAOBT_LOCUS22601</name>
</gene>
<dbReference type="Proteomes" id="UP001152888">
    <property type="component" value="Unassembled WGS sequence"/>
</dbReference>
<dbReference type="InterPro" id="IPR029526">
    <property type="entry name" value="PGBD"/>
</dbReference>
<accession>A0A9P0LGI3</accession>
<feature type="domain" description="PiggyBac transposable element-derived protein" evidence="1">
    <location>
        <begin position="124"/>
        <end position="218"/>
    </location>
</feature>
<sequence length="265" mass="31012">MDAKRFYGAKTVGIPNLSGSEDENLSDDDFYRKTFSQVLAEDTSEEEQLDREMVEDIVIEESDFSDREDDVPLSTLIAANKAKKKNKVCFDWEDKQLRVSDEDILFKGSHSLGKDILNLDGIFEFFKFFFTDDILVHIMEQTNLYAIQCRPEKPPNITKEEINIFIGICIYMSVAHLPSTRSYWSSTLRVTAITEAMTYNRFEEIKRFVHFNDIRSNKIAMNLVTISCSKFVLFWKKYERGTYLSQKKSILQLMYKLYQQKLDQP</sequence>
<keyword evidence="3" id="KW-1185">Reference proteome</keyword>
<dbReference type="AlphaFoldDB" id="A0A9P0LGI3"/>
<reference evidence="2" key="1">
    <citation type="submission" date="2022-03" db="EMBL/GenBank/DDBJ databases">
        <authorList>
            <person name="Sayadi A."/>
        </authorList>
    </citation>
    <scope>NUCLEOTIDE SEQUENCE</scope>
</reference>
<dbReference type="PANTHER" id="PTHR47272">
    <property type="entry name" value="DDE_TNP_1_7 DOMAIN-CONTAINING PROTEIN"/>
    <property type="match status" value="1"/>
</dbReference>
<evidence type="ECO:0000313" key="3">
    <source>
        <dbReference type="Proteomes" id="UP001152888"/>
    </source>
</evidence>